<evidence type="ECO:0000313" key="6">
    <source>
        <dbReference type="EMBL" id="KAH0569864.1"/>
    </source>
</evidence>
<name>V6LW42_9EUKA</name>
<proteinExistence type="inferred from homology"/>
<dbReference type="PANTHER" id="PTHR10553">
    <property type="entry name" value="SMALL NUCLEAR RIBONUCLEOPROTEIN"/>
    <property type="match status" value="1"/>
</dbReference>
<dbReference type="PROSITE" id="PS52002">
    <property type="entry name" value="SM"/>
    <property type="match status" value="1"/>
</dbReference>
<dbReference type="InterPro" id="IPR010920">
    <property type="entry name" value="LSM_dom_sf"/>
</dbReference>
<reference evidence="6" key="2">
    <citation type="submission" date="2020-12" db="EMBL/GenBank/DDBJ databases">
        <title>New Spironucleus salmonicida genome in near-complete chromosomes.</title>
        <authorList>
            <person name="Xu F."/>
            <person name="Kurt Z."/>
            <person name="Jimenez-Gonzalez A."/>
            <person name="Astvaldsson A."/>
            <person name="Andersson J.O."/>
            <person name="Svard S.G."/>
        </authorList>
    </citation>
    <scope>NUCLEOTIDE SEQUENCE</scope>
    <source>
        <strain evidence="6">ATCC 50377</strain>
    </source>
</reference>
<accession>V6LW42</accession>
<dbReference type="VEuPathDB" id="GiardiaDB:SS50377_27836"/>
<dbReference type="EMBL" id="KI545975">
    <property type="protein sequence ID" value="EST48847.1"/>
    <property type="molecule type" value="Genomic_DNA"/>
</dbReference>
<dbReference type="GO" id="GO:0071013">
    <property type="term" value="C:catalytic step 2 spliceosome"/>
    <property type="evidence" value="ECO:0007669"/>
    <property type="project" value="TreeGrafter"/>
</dbReference>
<dbReference type="GO" id="GO:0005687">
    <property type="term" value="C:U4 snRNP"/>
    <property type="evidence" value="ECO:0007669"/>
    <property type="project" value="TreeGrafter"/>
</dbReference>
<dbReference type="Proteomes" id="UP000018208">
    <property type="component" value="Unassembled WGS sequence"/>
</dbReference>
<dbReference type="InterPro" id="IPR001163">
    <property type="entry name" value="Sm_dom_euk/arc"/>
</dbReference>
<dbReference type="GO" id="GO:0097526">
    <property type="term" value="C:spliceosomal tri-snRNP complex"/>
    <property type="evidence" value="ECO:0007669"/>
    <property type="project" value="TreeGrafter"/>
</dbReference>
<dbReference type="GO" id="GO:0071011">
    <property type="term" value="C:precatalytic spliceosome"/>
    <property type="evidence" value="ECO:0007669"/>
    <property type="project" value="TreeGrafter"/>
</dbReference>
<dbReference type="GO" id="GO:0003723">
    <property type="term" value="F:RNA binding"/>
    <property type="evidence" value="ECO:0007669"/>
    <property type="project" value="InterPro"/>
</dbReference>
<dbReference type="EMBL" id="AUWU02000008">
    <property type="protein sequence ID" value="KAH0569864.1"/>
    <property type="molecule type" value="Genomic_DNA"/>
</dbReference>
<dbReference type="InterPro" id="IPR044641">
    <property type="entry name" value="Lsm7/SmG-like"/>
</dbReference>
<dbReference type="Gene3D" id="2.30.30.100">
    <property type="match status" value="1"/>
</dbReference>
<dbReference type="GO" id="GO:0043186">
    <property type="term" value="C:P granule"/>
    <property type="evidence" value="ECO:0007669"/>
    <property type="project" value="TreeGrafter"/>
</dbReference>
<dbReference type="OrthoDB" id="25620at2759"/>
<gene>
    <name evidence="5" type="ORF">SS50377_10945</name>
    <name evidence="6" type="ORF">SS50377_27836</name>
</gene>
<evidence type="ECO:0000256" key="3">
    <source>
        <dbReference type="ARBA" id="ARBA00041356"/>
    </source>
</evidence>
<dbReference type="GO" id="GO:0034719">
    <property type="term" value="C:SMN-Sm protein complex"/>
    <property type="evidence" value="ECO:0007669"/>
    <property type="project" value="TreeGrafter"/>
</dbReference>
<protein>
    <recommendedName>
        <fullName evidence="3">Sm protein G</fullName>
    </recommendedName>
</protein>
<keyword evidence="2 5" id="KW-0687">Ribonucleoprotein</keyword>
<organism evidence="5">
    <name type="scientific">Spironucleus salmonicida</name>
    <dbReference type="NCBI Taxonomy" id="348837"/>
    <lineage>
        <taxon>Eukaryota</taxon>
        <taxon>Metamonada</taxon>
        <taxon>Diplomonadida</taxon>
        <taxon>Hexamitidae</taxon>
        <taxon>Hexamitinae</taxon>
        <taxon>Spironucleus</taxon>
    </lineage>
</organism>
<reference evidence="5 6" key="1">
    <citation type="journal article" date="2014" name="PLoS Genet.">
        <title>The Genome of Spironucleus salmonicida Highlights a Fish Pathogen Adapted to Fluctuating Environments.</title>
        <authorList>
            <person name="Xu F."/>
            <person name="Jerlstrom-Hultqvist J."/>
            <person name="Einarsson E."/>
            <person name="Astvaldsson A."/>
            <person name="Svard S.G."/>
            <person name="Andersson J.O."/>
        </authorList>
    </citation>
    <scope>NUCLEOTIDE SEQUENCE</scope>
    <source>
        <strain evidence="6">ATCC 50377</strain>
    </source>
</reference>
<dbReference type="Pfam" id="PF01423">
    <property type="entry name" value="LSM"/>
    <property type="match status" value="1"/>
</dbReference>
<dbReference type="SMART" id="SM00651">
    <property type="entry name" value="Sm"/>
    <property type="match status" value="1"/>
</dbReference>
<sequence length="102" mass="11471">MSFQLKHHLNTLVSIKLNDKSTISGILLKFDNFMNVVLKQATCEQNNIRRDIGLVVLKGDNISYIIPTSLTQKKDVNKIVEPVQKSIIPGLVFIPGLKLNKK</sequence>
<evidence type="ECO:0000313" key="5">
    <source>
        <dbReference type="EMBL" id="EST48847.1"/>
    </source>
</evidence>
<dbReference type="PANTHER" id="PTHR10553:SF2">
    <property type="entry name" value="SMALL NUCLEAR RIBONUCLEOPROTEIN G"/>
    <property type="match status" value="1"/>
</dbReference>
<dbReference type="InterPro" id="IPR047575">
    <property type="entry name" value="Sm"/>
</dbReference>
<dbReference type="GO" id="GO:0005686">
    <property type="term" value="C:U2 snRNP"/>
    <property type="evidence" value="ECO:0007669"/>
    <property type="project" value="TreeGrafter"/>
</dbReference>
<evidence type="ECO:0000256" key="2">
    <source>
        <dbReference type="ARBA" id="ARBA00023274"/>
    </source>
</evidence>
<dbReference type="GO" id="GO:0005685">
    <property type="term" value="C:U1 snRNP"/>
    <property type="evidence" value="ECO:0007669"/>
    <property type="project" value="TreeGrafter"/>
</dbReference>
<dbReference type="GO" id="GO:0000398">
    <property type="term" value="P:mRNA splicing, via spliceosome"/>
    <property type="evidence" value="ECO:0007669"/>
    <property type="project" value="TreeGrafter"/>
</dbReference>
<dbReference type="SUPFAM" id="SSF50182">
    <property type="entry name" value="Sm-like ribonucleoproteins"/>
    <property type="match status" value="1"/>
</dbReference>
<evidence type="ECO:0000256" key="1">
    <source>
        <dbReference type="ARBA" id="ARBA00006850"/>
    </source>
</evidence>
<evidence type="ECO:0000259" key="4">
    <source>
        <dbReference type="PROSITE" id="PS52002"/>
    </source>
</evidence>
<dbReference type="GO" id="GO:0071004">
    <property type="term" value="C:U2-type prespliceosome"/>
    <property type="evidence" value="ECO:0007669"/>
    <property type="project" value="TreeGrafter"/>
</dbReference>
<dbReference type="GO" id="GO:0005682">
    <property type="term" value="C:U5 snRNP"/>
    <property type="evidence" value="ECO:0007669"/>
    <property type="project" value="TreeGrafter"/>
</dbReference>
<evidence type="ECO:0000313" key="7">
    <source>
        <dbReference type="Proteomes" id="UP000018208"/>
    </source>
</evidence>
<dbReference type="GO" id="GO:0005689">
    <property type="term" value="C:U12-type spliceosomal complex"/>
    <property type="evidence" value="ECO:0007669"/>
    <property type="project" value="TreeGrafter"/>
</dbReference>
<dbReference type="AlphaFoldDB" id="V6LW42"/>
<feature type="domain" description="Sm" evidence="4">
    <location>
        <begin position="1"/>
        <end position="71"/>
    </location>
</feature>
<keyword evidence="7" id="KW-1185">Reference proteome</keyword>
<comment type="similarity">
    <text evidence="1">Belongs to the snRNP Sm proteins family.</text>
</comment>